<feature type="compositionally biased region" description="Polar residues" evidence="1">
    <location>
        <begin position="54"/>
        <end position="67"/>
    </location>
</feature>
<gene>
    <name evidence="2" type="ORF">RI845_13495</name>
</gene>
<dbReference type="Proteomes" id="UP001248581">
    <property type="component" value="Chromosome"/>
</dbReference>
<feature type="region of interest" description="Disordered" evidence="1">
    <location>
        <begin position="46"/>
        <end position="67"/>
    </location>
</feature>
<keyword evidence="3" id="KW-1185">Reference proteome</keyword>
<proteinExistence type="predicted"/>
<evidence type="ECO:0000313" key="2">
    <source>
        <dbReference type="EMBL" id="WNC67527.1"/>
    </source>
</evidence>
<protein>
    <recommendedName>
        <fullName evidence="4">CopG family transcriptional regulator</fullName>
    </recommendedName>
</protein>
<dbReference type="EMBL" id="CP134146">
    <property type="protein sequence ID" value="WNC67527.1"/>
    <property type="molecule type" value="Genomic_DNA"/>
</dbReference>
<evidence type="ECO:0000313" key="3">
    <source>
        <dbReference type="Proteomes" id="UP001248581"/>
    </source>
</evidence>
<accession>A0ABY9TFL2</accession>
<evidence type="ECO:0008006" key="4">
    <source>
        <dbReference type="Google" id="ProtNLM"/>
    </source>
</evidence>
<name>A0ABY9TFL2_9GAMM</name>
<sequence length="67" mass="7521">MAKGNNRVKLGISRNLIAKISARFPEVTATQALEFFILSHLDRNPDKSAPVHQGINNEQRQTTKYKG</sequence>
<organism evidence="2 3">
    <name type="scientific">Thalassotalea nanhaiensis</name>
    <dbReference type="NCBI Taxonomy" id="3065648"/>
    <lineage>
        <taxon>Bacteria</taxon>
        <taxon>Pseudomonadati</taxon>
        <taxon>Pseudomonadota</taxon>
        <taxon>Gammaproteobacteria</taxon>
        <taxon>Alteromonadales</taxon>
        <taxon>Colwelliaceae</taxon>
        <taxon>Thalassotalea</taxon>
    </lineage>
</organism>
<dbReference type="RefSeq" id="WP_348386686.1">
    <property type="nucleotide sequence ID" value="NZ_CP134146.1"/>
</dbReference>
<evidence type="ECO:0000256" key="1">
    <source>
        <dbReference type="SAM" id="MobiDB-lite"/>
    </source>
</evidence>
<reference evidence="3" key="1">
    <citation type="submission" date="2023-09" db="EMBL/GenBank/DDBJ databases">
        <authorList>
            <person name="Li S."/>
            <person name="Li X."/>
            <person name="Zhang C."/>
            <person name="Zhao Z."/>
        </authorList>
    </citation>
    <scope>NUCLEOTIDE SEQUENCE [LARGE SCALE GENOMIC DNA]</scope>
    <source>
        <strain evidence="3">SQ345</strain>
    </source>
</reference>